<comment type="caution">
    <text evidence="9">The sequence shown here is derived from an EMBL/GenBank/DDBJ whole genome shotgun (WGS) entry which is preliminary data.</text>
</comment>
<dbReference type="PANTHER" id="PTHR34790:SF1">
    <property type="entry name" value="PHOTOSYSTEM II CORE COMPLEX PROTEINS PSBY, CHLOROPLASTIC"/>
    <property type="match status" value="1"/>
</dbReference>
<dbReference type="GO" id="GO:0045454">
    <property type="term" value="P:cell redox homeostasis"/>
    <property type="evidence" value="ECO:0007669"/>
    <property type="project" value="TreeGrafter"/>
</dbReference>
<comment type="subcellular location">
    <subcellularLocation>
        <location evidence="1">Membrane</location>
    </subcellularLocation>
</comment>
<accession>A0A835R6R3</accession>
<dbReference type="InterPro" id="IPR038760">
    <property type="entry name" value="PsbY_plant"/>
</dbReference>
<dbReference type="EMBL" id="JADCNM010000005">
    <property type="protein sequence ID" value="KAG0482490.1"/>
    <property type="molecule type" value="Genomic_DNA"/>
</dbReference>
<dbReference type="HAMAP" id="MF_00717">
    <property type="entry name" value="PSII_PsbY"/>
    <property type="match status" value="2"/>
</dbReference>
<reference evidence="9 10" key="1">
    <citation type="journal article" date="2020" name="Nat. Food">
        <title>A phased Vanilla planifolia genome enables genetic improvement of flavour and production.</title>
        <authorList>
            <person name="Hasing T."/>
            <person name="Tang H."/>
            <person name="Brym M."/>
            <person name="Khazi F."/>
            <person name="Huang T."/>
            <person name="Chambers A.H."/>
        </authorList>
    </citation>
    <scope>NUCLEOTIDE SEQUENCE [LARGE SCALE GENOMIC DNA]</scope>
    <source>
        <tissue evidence="9">Leaf</tissue>
    </source>
</reference>
<dbReference type="GO" id="GO:0009534">
    <property type="term" value="C:chloroplast thylakoid"/>
    <property type="evidence" value="ECO:0007669"/>
    <property type="project" value="TreeGrafter"/>
</dbReference>
<name>A0A835R6R3_VANPL</name>
<keyword evidence="3 8" id="KW-0812">Transmembrane</keyword>
<dbReference type="OrthoDB" id="2016024at2759"/>
<dbReference type="GO" id="GO:0015979">
    <property type="term" value="P:photosynthesis"/>
    <property type="evidence" value="ECO:0007669"/>
    <property type="project" value="UniProtKB-KW"/>
</dbReference>
<evidence type="ECO:0000256" key="5">
    <source>
        <dbReference type="ARBA" id="ARBA00023078"/>
    </source>
</evidence>
<sequence length="186" mass="18885">MATTAISAAAMFVAKCATTPPKPTANSASLCLKSLPKIPNSSVPSFPPLKSSAIIAAGVFSALSSADSAFALQHIADIAEGDSRGLALLIPIVPAIAWVLFNILQPALNQINRMRSAKGIVIGFGLGLGVASVTSASAGEVASLAEAASGDNRGLLLLGPVGGAVAWVLFNILQPALNQINRMRSR</sequence>
<dbReference type="Proteomes" id="UP000639772">
    <property type="component" value="Unassembled WGS sequence"/>
</dbReference>
<evidence type="ECO:0000313" key="9">
    <source>
        <dbReference type="EMBL" id="KAG0482490.1"/>
    </source>
</evidence>
<evidence type="ECO:0008006" key="11">
    <source>
        <dbReference type="Google" id="ProtNLM"/>
    </source>
</evidence>
<protein>
    <recommendedName>
        <fullName evidence="11">Photosystem II core complex proteins psbY, chloroplastic</fullName>
    </recommendedName>
</protein>
<dbReference type="PANTHER" id="PTHR34790">
    <property type="entry name" value="PHOTOSYSTEM II CORE COMPLEX PROTEINS PSBY, CHLOROPLASTIC"/>
    <property type="match status" value="1"/>
</dbReference>
<evidence type="ECO:0000256" key="8">
    <source>
        <dbReference type="SAM" id="Phobius"/>
    </source>
</evidence>
<keyword evidence="6 8" id="KW-0472">Membrane</keyword>
<keyword evidence="5" id="KW-0793">Thylakoid</keyword>
<dbReference type="Pfam" id="PF06298">
    <property type="entry name" value="PsbY"/>
    <property type="match status" value="2"/>
</dbReference>
<evidence type="ECO:0000313" key="10">
    <source>
        <dbReference type="Proteomes" id="UP000639772"/>
    </source>
</evidence>
<evidence type="ECO:0000256" key="2">
    <source>
        <dbReference type="ARBA" id="ARBA00022531"/>
    </source>
</evidence>
<proteinExistence type="inferred from homology"/>
<dbReference type="AlphaFoldDB" id="A0A835R6R3"/>
<evidence type="ECO:0000256" key="1">
    <source>
        <dbReference type="ARBA" id="ARBA00004370"/>
    </source>
</evidence>
<dbReference type="GO" id="GO:0009523">
    <property type="term" value="C:photosystem II"/>
    <property type="evidence" value="ECO:0007669"/>
    <property type="project" value="UniProtKB-KW"/>
</dbReference>
<keyword evidence="2" id="KW-0602">Photosynthesis</keyword>
<evidence type="ECO:0000256" key="4">
    <source>
        <dbReference type="ARBA" id="ARBA00022989"/>
    </source>
</evidence>
<feature type="transmembrane region" description="Helical" evidence="8">
    <location>
        <begin position="116"/>
        <end position="135"/>
    </location>
</feature>
<feature type="transmembrane region" description="Helical" evidence="8">
    <location>
        <begin position="155"/>
        <end position="177"/>
    </location>
</feature>
<keyword evidence="4 8" id="KW-1133">Transmembrane helix</keyword>
<evidence type="ECO:0000256" key="7">
    <source>
        <dbReference type="ARBA" id="ARBA00023276"/>
    </source>
</evidence>
<evidence type="ECO:0000256" key="6">
    <source>
        <dbReference type="ARBA" id="ARBA00023136"/>
    </source>
</evidence>
<evidence type="ECO:0000256" key="3">
    <source>
        <dbReference type="ARBA" id="ARBA00022692"/>
    </source>
</evidence>
<feature type="transmembrane region" description="Helical" evidence="8">
    <location>
        <begin position="86"/>
        <end position="104"/>
    </location>
</feature>
<dbReference type="GO" id="GO:0030145">
    <property type="term" value="F:manganese ion binding"/>
    <property type="evidence" value="ECO:0007669"/>
    <property type="project" value="InterPro"/>
</dbReference>
<keyword evidence="7" id="KW-0604">Photosystem II</keyword>
<gene>
    <name evidence="9" type="ORF">HPP92_010574</name>
</gene>
<organism evidence="9 10">
    <name type="scientific">Vanilla planifolia</name>
    <name type="common">Vanilla</name>
    <dbReference type="NCBI Taxonomy" id="51239"/>
    <lineage>
        <taxon>Eukaryota</taxon>
        <taxon>Viridiplantae</taxon>
        <taxon>Streptophyta</taxon>
        <taxon>Embryophyta</taxon>
        <taxon>Tracheophyta</taxon>
        <taxon>Spermatophyta</taxon>
        <taxon>Magnoliopsida</taxon>
        <taxon>Liliopsida</taxon>
        <taxon>Asparagales</taxon>
        <taxon>Orchidaceae</taxon>
        <taxon>Vanilloideae</taxon>
        <taxon>Vanilleae</taxon>
        <taxon>Vanilla</taxon>
    </lineage>
</organism>
<dbReference type="InterPro" id="IPR009388">
    <property type="entry name" value="PSII_PsbY"/>
</dbReference>